<feature type="region of interest" description="Disordered" evidence="3">
    <location>
        <begin position="429"/>
        <end position="461"/>
    </location>
</feature>
<protein>
    <recommendedName>
        <fullName evidence="4">RRM domain-containing protein</fullName>
    </recommendedName>
</protein>
<keyword evidence="1 2" id="KW-0694">RNA-binding</keyword>
<dbReference type="InterPro" id="IPR034423">
    <property type="entry name" value="RBM19_RRM5"/>
</dbReference>
<feature type="compositionally biased region" description="Basic and acidic residues" evidence="3">
    <location>
        <begin position="268"/>
        <end position="280"/>
    </location>
</feature>
<feature type="compositionally biased region" description="Polar residues" evidence="3">
    <location>
        <begin position="172"/>
        <end position="187"/>
    </location>
</feature>
<sequence>MWKLFMLEMYILNSENCGVSGFYRLVWLSRICVKNLPKYVAEDRLRELFSQKGEITDVKLKRTKNGKSRQFAFIGFRTDQEAQEAIRYFNRSYLDTLRIICEVAQKRGDANLPRPWSRHSTKQGNKVITPDANNHARAKGQGDNSKDIDDPQLKDFLQVMQPRAKSKLWANDTSFASNDGNSQATLNKDTEGGTLVANHPILSDSLVDGIPPNNPESDKSRELKHDGLISDMDYFKSKVTTEWSDSESSDDENDDENDDSETADEEDKDNHSHASKHEENCGNYPSEKTPRSGAQELEVEGKEDTFQEDAANDKSQVSATEEGGQSSNPEDKKEVSESSRLFVRNLPYTTTEEELEEHFSQFGSVSQVHLVVDRETKRSKGIAYIHFSVPEFATSYNITRLQIAAMSSYSNTVSKLSLGRLLHVMPAIPRHSNNEENNVSKDQGSKTLKERREEERKAAEASGDTRAWNSLFMRPDTCGAHFNYCLSGASPQQLVVSQWCSANEYFIEVVENVARKYGVSKSDFMDREANDLAVRIALGETQVISETKNAFKKAGVNVESLEQLAKGKVDGVVFLEAAEAKVAFKGLAYKRYKDAPLYLEWAPSNVLSPKSTSNDNEMNSGIGEKDVKRQILEQDVERISDVDIDPDRIEARSLFVKNLNFKTTDESLKEHFSKHMKEGRILSVKVKKHLKNGRNVSMGFGFVEFDSTETATSVCNNLQGTVLDSHALILQLCHAKNDVKVQRKVEKDKSSTKLLVKNVAFEATDKDLRQLFCPFGQIKSLRLPMKFGNHRGFAFVEYVTQQEAQNALTALSSTHLYGRHLVIERAKEGETLEELRARTAAQFNEHSGFQDASLSKKRKAVSMFDEENMKFGRFD</sequence>
<feature type="domain" description="RRM" evidence="4">
    <location>
        <begin position="29"/>
        <end position="106"/>
    </location>
</feature>
<dbReference type="InterPro" id="IPR035979">
    <property type="entry name" value="RBD_domain_sf"/>
</dbReference>
<proteinExistence type="predicted"/>
<dbReference type="CDD" id="cd12320">
    <property type="entry name" value="RRM6_RBM19_RRM5_MRD1"/>
    <property type="match status" value="1"/>
</dbReference>
<feature type="compositionally biased region" description="Acidic residues" evidence="3">
    <location>
        <begin position="244"/>
        <end position="267"/>
    </location>
</feature>
<dbReference type="CDD" id="cd12318">
    <property type="entry name" value="RRM5_RBM19_like"/>
    <property type="match status" value="1"/>
</dbReference>
<dbReference type="AlphaFoldDB" id="A0A2Z6P4V6"/>
<feature type="domain" description="RRM" evidence="4">
    <location>
        <begin position="339"/>
        <end position="429"/>
    </location>
</feature>
<name>A0A2Z6P4V6_TRISU</name>
<keyword evidence="6" id="KW-1185">Reference proteome</keyword>
<dbReference type="EMBL" id="DF975138">
    <property type="protein sequence ID" value="GAU51448.1"/>
    <property type="molecule type" value="Genomic_DNA"/>
</dbReference>
<dbReference type="Pfam" id="PF00076">
    <property type="entry name" value="RRM_1"/>
    <property type="match status" value="4"/>
</dbReference>
<dbReference type="SUPFAM" id="SSF54928">
    <property type="entry name" value="RNA-binding domain, RBD"/>
    <property type="match status" value="4"/>
</dbReference>
<feature type="compositionally biased region" description="Polar residues" evidence="3">
    <location>
        <begin position="313"/>
        <end position="328"/>
    </location>
</feature>
<feature type="domain" description="RRM" evidence="4">
    <location>
        <begin position="652"/>
        <end position="735"/>
    </location>
</feature>
<evidence type="ECO:0000256" key="3">
    <source>
        <dbReference type="SAM" id="MobiDB-lite"/>
    </source>
</evidence>
<feature type="region of interest" description="Disordered" evidence="3">
    <location>
        <begin position="172"/>
        <end position="228"/>
    </location>
</feature>
<dbReference type="PROSITE" id="PS50102">
    <property type="entry name" value="RRM"/>
    <property type="match status" value="4"/>
</dbReference>
<organism evidence="5 6">
    <name type="scientific">Trifolium subterraneum</name>
    <name type="common">Subterranean clover</name>
    <dbReference type="NCBI Taxonomy" id="3900"/>
    <lineage>
        <taxon>Eukaryota</taxon>
        <taxon>Viridiplantae</taxon>
        <taxon>Streptophyta</taxon>
        <taxon>Embryophyta</taxon>
        <taxon>Tracheophyta</taxon>
        <taxon>Spermatophyta</taxon>
        <taxon>Magnoliopsida</taxon>
        <taxon>eudicotyledons</taxon>
        <taxon>Gunneridae</taxon>
        <taxon>Pentapetalae</taxon>
        <taxon>rosids</taxon>
        <taxon>fabids</taxon>
        <taxon>Fabales</taxon>
        <taxon>Fabaceae</taxon>
        <taxon>Papilionoideae</taxon>
        <taxon>50 kb inversion clade</taxon>
        <taxon>NPAAA clade</taxon>
        <taxon>Hologalegina</taxon>
        <taxon>IRL clade</taxon>
        <taxon>Trifolieae</taxon>
        <taxon>Trifolium</taxon>
    </lineage>
</organism>
<feature type="region of interest" description="Disordered" evidence="3">
    <location>
        <begin position="111"/>
        <end position="150"/>
    </location>
</feature>
<dbReference type="Proteomes" id="UP000242715">
    <property type="component" value="Unassembled WGS sequence"/>
</dbReference>
<dbReference type="FunFam" id="3.30.70.330:FF:000884">
    <property type="entry name" value="Nucleotide/nucleic acid binding protein"/>
    <property type="match status" value="1"/>
</dbReference>
<feature type="compositionally biased region" description="Basic and acidic residues" evidence="3">
    <location>
        <begin position="216"/>
        <end position="228"/>
    </location>
</feature>
<feature type="compositionally biased region" description="Basic and acidic residues" evidence="3">
    <location>
        <begin position="443"/>
        <end position="459"/>
    </location>
</feature>
<dbReference type="InterPro" id="IPR012677">
    <property type="entry name" value="Nucleotide-bd_a/b_plait_sf"/>
</dbReference>
<dbReference type="SMART" id="SM00360">
    <property type="entry name" value="RRM"/>
    <property type="match status" value="4"/>
</dbReference>
<dbReference type="PANTHER" id="PTHR10352">
    <property type="entry name" value="EUKARYOTIC TRANSLATION INITIATION FACTOR 3 SUBUNIT G"/>
    <property type="match status" value="1"/>
</dbReference>
<dbReference type="InterPro" id="IPR000504">
    <property type="entry name" value="RRM_dom"/>
</dbReference>
<evidence type="ECO:0000259" key="4">
    <source>
        <dbReference type="PROSITE" id="PS50102"/>
    </source>
</evidence>
<evidence type="ECO:0000313" key="5">
    <source>
        <dbReference type="EMBL" id="GAU51448.1"/>
    </source>
</evidence>
<dbReference type="FunFam" id="3.30.70.330:FF:000484">
    <property type="entry name" value="Multiple RNA-binding domain-containing protein 1"/>
    <property type="match status" value="1"/>
</dbReference>
<accession>A0A2Z6P4V6</accession>
<feature type="region of interest" description="Disordered" evidence="3">
    <location>
        <begin position="240"/>
        <end position="338"/>
    </location>
</feature>
<evidence type="ECO:0000256" key="1">
    <source>
        <dbReference type="ARBA" id="ARBA00022884"/>
    </source>
</evidence>
<evidence type="ECO:0000313" key="6">
    <source>
        <dbReference type="Proteomes" id="UP000242715"/>
    </source>
</evidence>
<reference evidence="6" key="1">
    <citation type="journal article" date="2017" name="Front. Plant Sci.">
        <title>Climate Clever Clovers: New Paradigm to Reduce the Environmental Footprint of Ruminants by Breeding Low Methanogenic Forages Utilizing Haplotype Variation.</title>
        <authorList>
            <person name="Kaur P."/>
            <person name="Appels R."/>
            <person name="Bayer P.E."/>
            <person name="Keeble-Gagnere G."/>
            <person name="Wang J."/>
            <person name="Hirakawa H."/>
            <person name="Shirasawa K."/>
            <person name="Vercoe P."/>
            <person name="Stefanova K."/>
            <person name="Durmic Z."/>
            <person name="Nichols P."/>
            <person name="Revell C."/>
            <person name="Isobe S.N."/>
            <person name="Edwards D."/>
            <person name="Erskine W."/>
        </authorList>
    </citation>
    <scope>NUCLEOTIDE SEQUENCE [LARGE SCALE GENOMIC DNA]</scope>
    <source>
        <strain evidence="6">cv. Daliak</strain>
    </source>
</reference>
<evidence type="ECO:0000256" key="2">
    <source>
        <dbReference type="PROSITE-ProRule" id="PRU00176"/>
    </source>
</evidence>
<dbReference type="GO" id="GO:0003723">
    <property type="term" value="F:RNA binding"/>
    <property type="evidence" value="ECO:0007669"/>
    <property type="project" value="UniProtKB-UniRule"/>
</dbReference>
<dbReference type="Gene3D" id="3.30.70.330">
    <property type="match status" value="5"/>
</dbReference>
<dbReference type="FunFam" id="3.30.70.330:FF:000738">
    <property type="entry name" value="RNA-binding motif protein 19"/>
    <property type="match status" value="1"/>
</dbReference>
<gene>
    <name evidence="5" type="ORF">TSUD_413450</name>
</gene>
<dbReference type="CDD" id="cd12565">
    <property type="entry name" value="RRM1_MRD1"/>
    <property type="match status" value="1"/>
</dbReference>
<feature type="domain" description="RRM" evidence="4">
    <location>
        <begin position="752"/>
        <end position="828"/>
    </location>
</feature>
<dbReference type="OrthoDB" id="439639at2759"/>